<dbReference type="InterPro" id="IPR042099">
    <property type="entry name" value="ANL_N_sf"/>
</dbReference>
<dbReference type="Gene3D" id="3.40.50.12780">
    <property type="entry name" value="N-terminal domain of ligase-like"/>
    <property type="match status" value="1"/>
</dbReference>
<sequence length="545" mass="58175">MIGEPVDWPTRDLVAHRAAATPQRTALVDTETGLEWSFREFDRRVDRVASALEAVTLDGSDGEGADSQRIALLMPTRPAFATVFFAAMRTGATVVPLNVRETTGELAAKVERTEPTTLVCDGSTEDAAREIAVKIESIDSAEPEPIDLRSVDEPGCDRVRSLLPSDSIAASDADREWSRAVEPVPLERGDTQLIMFTSGTSGEPKAVRLTVGNLVASATASAFRLGVTPTDRWLCCLPMYHMGGLAPVIRSVLYGTTVVIQREFGAESTARVLADDDVTGVSLVPTMCKRLLDAGWEPTDALRFVLLGGAPASSELLERCRDAGVPVHPTYGMTETASQIATATPAETGTHEGTVGQPLLFTDVSVVDETGATVEPGQQGELVVSGPTVTPGYLDDEKTAAAVDERGLHTGDVGYEDDDGRLWVLNRRSDRIVTGGENVDPGEVVAALRTHPRVEDAAVVGLADEEWGERVGALVVPEQPPDSDGDDPLEPRSVRAHCNEHLAGFKRPKTIGIADALPRTTSGTVDRERVRDRLLEAGTDVTDSA</sequence>
<organism evidence="3 4">
    <name type="scientific">Natrinema salsiterrestre</name>
    <dbReference type="NCBI Taxonomy" id="2950540"/>
    <lineage>
        <taxon>Archaea</taxon>
        <taxon>Methanobacteriati</taxon>
        <taxon>Methanobacteriota</taxon>
        <taxon>Stenosarchaea group</taxon>
        <taxon>Halobacteria</taxon>
        <taxon>Halobacteriales</taxon>
        <taxon>Natrialbaceae</taxon>
        <taxon>Natrinema</taxon>
    </lineage>
</organism>
<dbReference type="Pfam" id="PF13193">
    <property type="entry name" value="AMP-binding_C"/>
    <property type="match status" value="1"/>
</dbReference>
<reference evidence="3" key="1">
    <citation type="submission" date="2022-06" db="EMBL/GenBank/DDBJ databases">
        <title>Natrinema sp. a new haloarchaeum isolate from saline soil.</title>
        <authorList>
            <person name="Strakova D."/>
            <person name="Galisteo C."/>
            <person name="Sanchez-Porro C."/>
            <person name="Ventosa A."/>
        </authorList>
    </citation>
    <scope>NUCLEOTIDE SEQUENCE</scope>
    <source>
        <strain evidence="3">S1CR25-10</strain>
    </source>
</reference>
<gene>
    <name evidence="3" type="ORF">NDI89_13785</name>
</gene>
<protein>
    <submittedName>
        <fullName evidence="3">AMP-binding protein</fullName>
    </submittedName>
</protein>
<dbReference type="Pfam" id="PF00501">
    <property type="entry name" value="AMP-binding"/>
    <property type="match status" value="1"/>
</dbReference>
<dbReference type="RefSeq" id="WP_277522194.1">
    <property type="nucleotide sequence ID" value="NZ_JAMQOT010000004.1"/>
</dbReference>
<dbReference type="Proteomes" id="UP001154061">
    <property type="component" value="Unassembled WGS sequence"/>
</dbReference>
<dbReference type="Gene3D" id="3.30.300.30">
    <property type="match status" value="1"/>
</dbReference>
<dbReference type="GO" id="GO:0006631">
    <property type="term" value="P:fatty acid metabolic process"/>
    <property type="evidence" value="ECO:0007669"/>
    <property type="project" value="TreeGrafter"/>
</dbReference>
<name>A0A9Q4Q2L9_9EURY</name>
<dbReference type="InterPro" id="IPR000873">
    <property type="entry name" value="AMP-dep_synth/lig_dom"/>
</dbReference>
<keyword evidence="4" id="KW-1185">Reference proteome</keyword>
<dbReference type="EMBL" id="JAMQOT010000004">
    <property type="protein sequence ID" value="MDF9746656.1"/>
    <property type="molecule type" value="Genomic_DNA"/>
</dbReference>
<dbReference type="GO" id="GO:0031956">
    <property type="term" value="F:medium-chain fatty acid-CoA ligase activity"/>
    <property type="evidence" value="ECO:0007669"/>
    <property type="project" value="TreeGrafter"/>
</dbReference>
<dbReference type="InterPro" id="IPR045851">
    <property type="entry name" value="AMP-bd_C_sf"/>
</dbReference>
<accession>A0A9Q4Q2L9</accession>
<evidence type="ECO:0000259" key="2">
    <source>
        <dbReference type="Pfam" id="PF13193"/>
    </source>
</evidence>
<dbReference type="PANTHER" id="PTHR43201:SF32">
    <property type="entry name" value="2-SUCCINYLBENZOATE--COA LIGASE, CHLOROPLASTIC_PEROXISOMAL"/>
    <property type="match status" value="1"/>
</dbReference>
<dbReference type="PROSITE" id="PS00455">
    <property type="entry name" value="AMP_BINDING"/>
    <property type="match status" value="1"/>
</dbReference>
<dbReference type="InterPro" id="IPR020845">
    <property type="entry name" value="AMP-binding_CS"/>
</dbReference>
<evidence type="ECO:0000259" key="1">
    <source>
        <dbReference type="Pfam" id="PF00501"/>
    </source>
</evidence>
<evidence type="ECO:0000313" key="3">
    <source>
        <dbReference type="EMBL" id="MDF9746656.1"/>
    </source>
</evidence>
<dbReference type="InterPro" id="IPR025110">
    <property type="entry name" value="AMP-bd_C"/>
</dbReference>
<comment type="caution">
    <text evidence="3">The sequence shown here is derived from an EMBL/GenBank/DDBJ whole genome shotgun (WGS) entry which is preliminary data.</text>
</comment>
<dbReference type="SUPFAM" id="SSF56801">
    <property type="entry name" value="Acetyl-CoA synthetase-like"/>
    <property type="match status" value="1"/>
</dbReference>
<evidence type="ECO:0000313" key="4">
    <source>
        <dbReference type="Proteomes" id="UP001154061"/>
    </source>
</evidence>
<dbReference type="PANTHER" id="PTHR43201">
    <property type="entry name" value="ACYL-COA SYNTHETASE"/>
    <property type="match status" value="1"/>
</dbReference>
<feature type="domain" description="AMP-binding enzyme C-terminal" evidence="2">
    <location>
        <begin position="446"/>
        <end position="523"/>
    </location>
</feature>
<proteinExistence type="predicted"/>
<feature type="domain" description="AMP-dependent synthetase/ligase" evidence="1">
    <location>
        <begin position="15"/>
        <end position="394"/>
    </location>
</feature>
<dbReference type="AlphaFoldDB" id="A0A9Q4Q2L9"/>